<dbReference type="InterPro" id="IPR050708">
    <property type="entry name" value="T6SS_VgrG/RHS"/>
</dbReference>
<evidence type="ECO:0000256" key="5">
    <source>
        <dbReference type="SAM" id="MobiDB-lite"/>
    </source>
</evidence>
<dbReference type="PANTHER" id="PTHR32305:SF17">
    <property type="entry name" value="TRNA NUCLEASE WAPA"/>
    <property type="match status" value="1"/>
</dbReference>
<evidence type="ECO:0000313" key="7">
    <source>
        <dbReference type="EMBL" id="TBN57251.1"/>
    </source>
</evidence>
<proteinExistence type="predicted"/>
<dbReference type="InterPro" id="IPR056823">
    <property type="entry name" value="TEN-like_YD-shell"/>
</dbReference>
<evidence type="ECO:0000256" key="2">
    <source>
        <dbReference type="ARBA" id="ARBA00022525"/>
    </source>
</evidence>
<comment type="subcellular location">
    <subcellularLocation>
        <location evidence="1">Secreted</location>
    </subcellularLocation>
</comment>
<dbReference type="Pfam" id="PF11429">
    <property type="entry name" value="Colicin_D"/>
    <property type="match status" value="1"/>
</dbReference>
<dbReference type="InterPro" id="IPR037178">
    <property type="entry name" value="ColicinD_C_sf"/>
</dbReference>
<keyword evidence="4" id="KW-0843">Virulence</keyword>
<dbReference type="Proteomes" id="UP000294194">
    <property type="component" value="Unassembled WGS sequence"/>
</dbReference>
<dbReference type="SMART" id="SM00306">
    <property type="entry name" value="HintN"/>
    <property type="match status" value="1"/>
</dbReference>
<keyword evidence="3" id="KW-0677">Repeat</keyword>
<comment type="caution">
    <text evidence="7">The sequence shown here is derived from an EMBL/GenBank/DDBJ whole genome shotgun (WGS) entry which is preliminary data.</text>
</comment>
<dbReference type="InterPro" id="IPR022385">
    <property type="entry name" value="Rhs_assc_core"/>
</dbReference>
<dbReference type="Gene3D" id="2.180.10.10">
    <property type="entry name" value="RHS repeat-associated core"/>
    <property type="match status" value="2"/>
</dbReference>
<dbReference type="InterPro" id="IPR006141">
    <property type="entry name" value="Intein_N"/>
</dbReference>
<feature type="domain" description="Hint" evidence="6">
    <location>
        <begin position="2154"/>
        <end position="2249"/>
    </location>
</feature>
<name>A0A4Q9GRH8_9MICO</name>
<keyword evidence="2" id="KW-0964">Secreted</keyword>
<accession>A0A4Q9GRH8</accession>
<dbReference type="SUPFAM" id="SSF102824">
    <property type="entry name" value="Colicin D/E5 nuclease domain"/>
    <property type="match status" value="1"/>
</dbReference>
<evidence type="ECO:0000259" key="6">
    <source>
        <dbReference type="SMART" id="SM00306"/>
    </source>
</evidence>
<feature type="compositionally biased region" description="Polar residues" evidence="5">
    <location>
        <begin position="356"/>
        <end position="370"/>
    </location>
</feature>
<dbReference type="NCBIfam" id="TIGR03696">
    <property type="entry name" value="Rhs_assc_core"/>
    <property type="match status" value="1"/>
</dbReference>
<dbReference type="PROSITE" id="PS50817">
    <property type="entry name" value="INTEIN_N_TER"/>
    <property type="match status" value="1"/>
</dbReference>
<feature type="region of interest" description="Disordered" evidence="5">
    <location>
        <begin position="356"/>
        <end position="375"/>
    </location>
</feature>
<dbReference type="PANTHER" id="PTHR32305">
    <property type="match status" value="1"/>
</dbReference>
<organism evidence="7 8">
    <name type="scientific">Glaciihabitans arcticus</name>
    <dbReference type="NCBI Taxonomy" id="2668039"/>
    <lineage>
        <taxon>Bacteria</taxon>
        <taxon>Bacillati</taxon>
        <taxon>Actinomycetota</taxon>
        <taxon>Actinomycetes</taxon>
        <taxon>Micrococcales</taxon>
        <taxon>Microbacteriaceae</taxon>
        <taxon>Glaciihabitans</taxon>
    </lineage>
</organism>
<dbReference type="CDD" id="cd00081">
    <property type="entry name" value="Hint"/>
    <property type="match status" value="1"/>
</dbReference>
<evidence type="ECO:0000256" key="3">
    <source>
        <dbReference type="ARBA" id="ARBA00022737"/>
    </source>
</evidence>
<sequence length="2393" mass="251836">MSGRRGHRFRRPTGRARPDHGGGVMSRIRTDNLWKRKMSNASRGRGRSSMRMRRLTAAAIGGALTILLTVDPFGLSLLVPHLQANEVGEGLLSREDRADAIIDSLDVETAVPAEPLTGSWDAAAGTGDLPILPTALPTQDEQVVTLSGDENEPEEGEPAVQENLGETQLGGMDVTVTATDTAPIPEAVLLRVAGATETAEAGITGVLLEVSDASETPVAADSEVDLTVSYESFAGAGSNGNGDWASRLRIVWLPSCETAGDECAPVPLETDNDLAAQTVTATVPVEDGGISSARGALAVTAAASGSGGNWSATSLSPSATWGSGGSTGAFSWTLPIGVPPVAAGPTPELSISYSSASSDGKVASTNNQSGPIGEGFDITTGYVERSYIPCSQDESSSSNNEDRASGDLCWGPKNATLMFNGSAVELIQDDAGFWKSKSDDGSRVEKLTGSWNGGQKNEYWKVTTTDGIQYFFGRGKVSASSEALNSAWTVPVYGNNSTEACYHPTADGGFKDSRCTQVWRWNLEYVLDPLGNTMTYHYAKETNEYVYDPSHNTFDGPDDNLDTVSYVSGGRLTRIDYGTRTDDAATVEAPARVTFTSLPRCITNINDPDSFCTSGQTDTESHKWPDTPIDQICNSTDPCTNFSPAFFDRYRLAKISTSTYGDSAYQPVDSWTIQQEFVGQGDSGGIAQATGVMLKTKAIIQTGHAGTATLTDDLSLPANEFSYTFLPNRVDSGTDGQPPLVRPRVTSIRTESGGSVNVNYKTDCTATDNPKTNEVLPQNNDRLCYPVRYYPNDNEIPVTDYFHKYVVDTTVESGAPPTGGAAGELITGSLEKLTTYEYGGGAAWRKPTGAMVKPKEVTYSDFRGFANVTTILGSGDESSTTRSSYYRGLGTTLTSGPGTGPITANDHQRFQGQVFEVVEFNDGIAISRTVTKNDAPVEVAKDSDLLRAFRAASSTTYGFTFDAAGTLEHSTKTSTKFNSYSQPVEVSDDGDATPTSDDICTTITYAHEGAGSPLASKYLVSLPARTDVVAKTCGVTPQLPADLISSDTATYSETGLTLVAQRIDPTDGVGYIPVQTTLSYDARGRPLEVEDAEGRKSTVAYAHSSGGLLASMTSTTPDPDETGPLAGFTSTTTFNPQTGLVLSTTDLNGLVTSGTYDALGRLLTATYPQHQSNSPNAKPSVQYEYKVRANGLNSVTTRTLGADGTTQHVSVSLYDGLLRPFQTQSESLDAGNQDNADANARGRNVAHVYYDSAGNVAKETGIWKATGAPTDTAIVPIAVPPSLTTYEYDSAGRVTDQVFWVGTESNPSNEKWRTITAYDGATTIQVPPLGGVPQATISNARGRVVELREYLRNSSATSPAVTVSAVRSLPHQSTRYTYDVAGQRTQMRDVANNLWTYAYDKGGRQISATDPDAGTSTTTYDVADKVVTRTNGAGETLFYKYDSLGRTTELRDDSASGGLRAAWAYDTARFPGPDAQSQGAAVLGQLASATRFDAGNAYATSVPSYDTAYRPLSTTVTLPDIPEFDALATAPATEAPSFTTAYTYTPDGQVKSISLPAVKSANGGTVLGREIVTTSFDTASMPAWMSGGFGWGTYVARSLFDDKGRPTFADLGNTYGTYLTTDYEEGTNRLSALTLEREGFERKAVDIKYKYDNAGNVTSAQDQPTATGLDNQAHQDNQCFRYDELRRLKTAWTAGEGNCNDSQASVETANVGGVAPFWTYYTYDVMGNRTSMMEHAVAGSATKATAYTHGSNGAGPHQLTSMTETANGSTQSTGFQYDAAGNRVAKIIDGQTEPFAWDAEGELTGAGEDSNLYDASGDRLIRRDGAGLTVYLPGGQELVINGDDVSASRYYSFAGSTVAVRNGSGLGAVTSLMSDNHGSVVAMVPNTHWTASSITRVYSDPFGAVRGNSDVGAVGDRRFLGAVMDAGSGLSLLGARFYDQTVGRFISVDPLLDPALPAQFNAYVYSGNNPMTWADPTGESWNSFWGGVGKGLKHAWGATKSFVKKYQAEIVGGIVGVAVFAVCTGGTLGAGAIGCAVAAGAAGSAVTSLWKTQVSKTEKFSWSNLARDTVVGGAIGGLTGGAGAVLGAVVRTAMASPAGMAAKAALTSAAKTVMSKVGSAFSSTVRSGSKPAASGSSSGAGAAASNGAKTAAGACSFTGATTVLMADASAKAISDVKVGDLVVASDPESGEQEAKAVIAVYSHVDNVVDLEIDGEIISTTEDHPFWSVTDQRFERADDLAIGELVLNADGAALRVDGLRGTGSRRALAFNLSIEGIHTYHVGESRVLVHNTCTVLLQTRAQLQSKFKHAADFGVEGNYNSTNAGQFSAALNQHINSSGTRAIVGTYRNQPVIHYLDPASGLNVVTRGGAFISGWRLSPGQLANVLKHGGLGGG</sequence>
<evidence type="ECO:0000313" key="8">
    <source>
        <dbReference type="Proteomes" id="UP000294194"/>
    </source>
</evidence>
<dbReference type="GO" id="GO:0016539">
    <property type="term" value="P:intein-mediated protein splicing"/>
    <property type="evidence" value="ECO:0007669"/>
    <property type="project" value="InterPro"/>
</dbReference>
<dbReference type="Pfam" id="PF07591">
    <property type="entry name" value="PT-HINT"/>
    <property type="match status" value="1"/>
</dbReference>
<dbReference type="GO" id="GO:0005737">
    <property type="term" value="C:cytoplasm"/>
    <property type="evidence" value="ECO:0007669"/>
    <property type="project" value="InterPro"/>
</dbReference>
<feature type="compositionally biased region" description="Basic residues" evidence="5">
    <location>
        <begin position="1"/>
        <end position="14"/>
    </location>
</feature>
<dbReference type="Pfam" id="PF25023">
    <property type="entry name" value="TEN_YD-shell"/>
    <property type="match status" value="1"/>
</dbReference>
<dbReference type="InterPro" id="IPR003587">
    <property type="entry name" value="Hint_dom_N"/>
</dbReference>
<dbReference type="GO" id="GO:0005576">
    <property type="term" value="C:extracellular region"/>
    <property type="evidence" value="ECO:0007669"/>
    <property type="project" value="UniProtKB-SubCell"/>
</dbReference>
<protein>
    <recommendedName>
        <fullName evidence="6">Hint domain-containing protein</fullName>
    </recommendedName>
</protein>
<dbReference type="InterPro" id="IPR036844">
    <property type="entry name" value="Hint_dom_sf"/>
</dbReference>
<dbReference type="InterPro" id="IPR024440">
    <property type="entry name" value="ColicinD_C"/>
</dbReference>
<dbReference type="InterPro" id="IPR038233">
    <property type="entry name" value="Colicin_D/E5_nuclease"/>
</dbReference>
<dbReference type="EMBL" id="SISG01000001">
    <property type="protein sequence ID" value="TBN57251.1"/>
    <property type="molecule type" value="Genomic_DNA"/>
</dbReference>
<feature type="region of interest" description="Disordered" evidence="5">
    <location>
        <begin position="1"/>
        <end position="26"/>
    </location>
</feature>
<dbReference type="GO" id="GO:0004540">
    <property type="term" value="F:RNA nuclease activity"/>
    <property type="evidence" value="ECO:0007669"/>
    <property type="project" value="InterPro"/>
</dbReference>
<dbReference type="SUPFAM" id="SSF51294">
    <property type="entry name" value="Hedgehog/intein (Hint) domain"/>
    <property type="match status" value="1"/>
</dbReference>
<evidence type="ECO:0000256" key="1">
    <source>
        <dbReference type="ARBA" id="ARBA00004613"/>
    </source>
</evidence>
<evidence type="ECO:0000256" key="4">
    <source>
        <dbReference type="ARBA" id="ARBA00023026"/>
    </source>
</evidence>
<dbReference type="Gene3D" id="2.170.16.10">
    <property type="entry name" value="Hedgehog/Intein (Hint) domain"/>
    <property type="match status" value="1"/>
</dbReference>
<reference evidence="8" key="1">
    <citation type="submission" date="2019-02" db="EMBL/GenBank/DDBJ databases">
        <title>Glaciihabitans arcticus sp. nov., a psychrotolerant bacterium isolated from polar soil.</title>
        <authorList>
            <person name="Dahal R.H."/>
        </authorList>
    </citation>
    <scope>NUCLEOTIDE SEQUENCE [LARGE SCALE GENOMIC DNA]</scope>
    <source>
        <strain evidence="8">RP-3-7</strain>
    </source>
</reference>
<dbReference type="Gene3D" id="3.10.450.200">
    <property type="match status" value="1"/>
</dbReference>
<dbReference type="InterPro" id="IPR003284">
    <property type="entry name" value="Sal_SpvB"/>
</dbReference>
<keyword evidence="8" id="KW-1185">Reference proteome</keyword>
<gene>
    <name evidence="7" type="ORF">EYE40_07480</name>
</gene>
<dbReference type="Pfam" id="PF03534">
    <property type="entry name" value="SpvB"/>
    <property type="match status" value="1"/>
</dbReference>